<dbReference type="GO" id="GO:0033617">
    <property type="term" value="P:mitochondrial respiratory chain complex IV assembly"/>
    <property type="evidence" value="ECO:0007669"/>
    <property type="project" value="TreeGrafter"/>
</dbReference>
<feature type="transmembrane region" description="Helical" evidence="5">
    <location>
        <begin position="21"/>
        <end position="42"/>
    </location>
</feature>
<feature type="transmembrane region" description="Helical" evidence="5">
    <location>
        <begin position="141"/>
        <end position="161"/>
    </location>
</feature>
<keyword evidence="3 5" id="KW-1133">Transmembrane helix</keyword>
<evidence type="ECO:0000313" key="7">
    <source>
        <dbReference type="EMBL" id="CAI2193903.1"/>
    </source>
</evidence>
<dbReference type="InterPro" id="IPR007667">
    <property type="entry name" value="Hypoxia_induced_domain"/>
</dbReference>
<evidence type="ECO:0000256" key="1">
    <source>
        <dbReference type="ARBA" id="ARBA00004173"/>
    </source>
</evidence>
<organism evidence="7 8">
    <name type="scientific">Funneliformis geosporum</name>
    <dbReference type="NCBI Taxonomy" id="1117311"/>
    <lineage>
        <taxon>Eukaryota</taxon>
        <taxon>Fungi</taxon>
        <taxon>Fungi incertae sedis</taxon>
        <taxon>Mucoromycota</taxon>
        <taxon>Glomeromycotina</taxon>
        <taxon>Glomeromycetes</taxon>
        <taxon>Glomerales</taxon>
        <taxon>Glomeraceae</taxon>
        <taxon>Funneliformis</taxon>
    </lineage>
</organism>
<feature type="transmembrane region" description="Helical" evidence="5">
    <location>
        <begin position="110"/>
        <end position="129"/>
    </location>
</feature>
<dbReference type="GO" id="GO:0005739">
    <property type="term" value="C:mitochondrion"/>
    <property type="evidence" value="ECO:0007669"/>
    <property type="project" value="UniProtKB-SubCell"/>
</dbReference>
<comment type="subcellular location">
    <subcellularLocation>
        <location evidence="1">Mitochondrion</location>
    </subcellularLocation>
</comment>
<name>A0A9W4WXY5_9GLOM</name>
<feature type="transmembrane region" description="Helical" evidence="5">
    <location>
        <begin position="54"/>
        <end position="74"/>
    </location>
</feature>
<evidence type="ECO:0000256" key="3">
    <source>
        <dbReference type="ARBA" id="ARBA00022989"/>
    </source>
</evidence>
<dbReference type="PANTHER" id="PTHR28018">
    <property type="entry name" value="RESPIRATORY SUPERCOMPLEX FACTOR 2, MITOCHONDRIAL"/>
    <property type="match status" value="1"/>
</dbReference>
<dbReference type="InterPro" id="IPR040153">
    <property type="entry name" value="Rcf2"/>
</dbReference>
<dbReference type="EMBL" id="CAMKVN010010203">
    <property type="protein sequence ID" value="CAI2193903.1"/>
    <property type="molecule type" value="Genomic_DNA"/>
</dbReference>
<keyword evidence="8" id="KW-1185">Reference proteome</keyword>
<keyword evidence="2 5" id="KW-0812">Transmembrane</keyword>
<accession>A0A9W4WXY5</accession>
<sequence length="193" mass="21448">MKILSEQEKQEHYNATIKGGIKGATIGLGVTLGLSLIAQRYFPTFRNSTLPLKAFLVSSGTTAGCIILAEQAGLKYERNKYGHYEYQRPIPLKDETSLQKTRNFVSENRYSVLSSAWALSIIGSLAYTHKNSYLSLSQKVVQARMYAQALTILLILGGAGISMTDKRKPRGPVGDDHWKDLVDAEERKINKIP</sequence>
<evidence type="ECO:0000259" key="6">
    <source>
        <dbReference type="PROSITE" id="PS51503"/>
    </source>
</evidence>
<evidence type="ECO:0000313" key="8">
    <source>
        <dbReference type="Proteomes" id="UP001153678"/>
    </source>
</evidence>
<protein>
    <submittedName>
        <fullName evidence="7">12480_t:CDS:1</fullName>
    </submittedName>
</protein>
<gene>
    <name evidence="7" type="ORF">FWILDA_LOCUS16309</name>
</gene>
<evidence type="ECO:0000256" key="4">
    <source>
        <dbReference type="ARBA" id="ARBA00023136"/>
    </source>
</evidence>
<proteinExistence type="predicted"/>
<dbReference type="PROSITE" id="PS51503">
    <property type="entry name" value="HIG1"/>
    <property type="match status" value="1"/>
</dbReference>
<dbReference type="OrthoDB" id="1915122at2759"/>
<dbReference type="Pfam" id="PF04588">
    <property type="entry name" value="HIG_1_N"/>
    <property type="match status" value="1"/>
</dbReference>
<evidence type="ECO:0000256" key="2">
    <source>
        <dbReference type="ARBA" id="ARBA00022692"/>
    </source>
</evidence>
<dbReference type="AlphaFoldDB" id="A0A9W4WXY5"/>
<dbReference type="Proteomes" id="UP001153678">
    <property type="component" value="Unassembled WGS sequence"/>
</dbReference>
<evidence type="ECO:0000256" key="5">
    <source>
        <dbReference type="SAM" id="Phobius"/>
    </source>
</evidence>
<comment type="caution">
    <text evidence="7">The sequence shown here is derived from an EMBL/GenBank/DDBJ whole genome shotgun (WGS) entry which is preliminary data.</text>
</comment>
<feature type="domain" description="HIG1" evidence="6">
    <location>
        <begin position="82"/>
        <end position="173"/>
    </location>
</feature>
<reference evidence="7" key="1">
    <citation type="submission" date="2022-08" db="EMBL/GenBank/DDBJ databases">
        <authorList>
            <person name="Kallberg Y."/>
            <person name="Tangrot J."/>
            <person name="Rosling A."/>
        </authorList>
    </citation>
    <scope>NUCLEOTIDE SEQUENCE</scope>
    <source>
        <strain evidence="7">Wild A</strain>
    </source>
</reference>
<keyword evidence="4 5" id="KW-0472">Membrane</keyword>
<dbReference type="PANTHER" id="PTHR28018:SF3">
    <property type="entry name" value="RESPIRATORY SUPERCOMPLEX FACTOR 2, MITOCHONDRIAL"/>
    <property type="match status" value="1"/>
</dbReference>